<dbReference type="InterPro" id="IPR050415">
    <property type="entry name" value="MRET"/>
</dbReference>
<comment type="cofactor">
    <cofactor evidence="1">
        <name>FAD</name>
        <dbReference type="ChEBI" id="CHEBI:57692"/>
    </cofactor>
</comment>
<dbReference type="Pfam" id="PF00970">
    <property type="entry name" value="FAD_binding_6"/>
    <property type="match status" value="1"/>
</dbReference>
<dbReference type="InterPro" id="IPR017927">
    <property type="entry name" value="FAD-bd_FR_type"/>
</dbReference>
<dbReference type="Gene3D" id="3.40.50.80">
    <property type="entry name" value="Nucleotide-binding domain of ferredoxin-NADP reductase (FNR) module"/>
    <property type="match status" value="1"/>
</dbReference>
<evidence type="ECO:0000256" key="1">
    <source>
        <dbReference type="ARBA" id="ARBA00001974"/>
    </source>
</evidence>
<dbReference type="InterPro" id="IPR006058">
    <property type="entry name" value="2Fe2S_fd_BS"/>
</dbReference>
<keyword evidence="7" id="KW-0408">Iron</keyword>
<dbReference type="InterPro" id="IPR017938">
    <property type="entry name" value="Riboflavin_synthase-like_b-brl"/>
</dbReference>
<dbReference type="SUPFAM" id="SSF63380">
    <property type="entry name" value="Riboflavin synthase domain-like"/>
    <property type="match status" value="1"/>
</dbReference>
<dbReference type="InterPro" id="IPR036010">
    <property type="entry name" value="2Fe-2S_ferredoxin-like_sf"/>
</dbReference>
<keyword evidence="8" id="KW-0411">Iron-sulfur</keyword>
<feature type="domain" description="2Fe-2S ferredoxin-type" evidence="9">
    <location>
        <begin position="257"/>
        <end position="346"/>
    </location>
</feature>
<dbReference type="InterPro" id="IPR001433">
    <property type="entry name" value="OxRdtase_FAD/NAD-bd"/>
</dbReference>
<dbReference type="Pfam" id="PF00111">
    <property type="entry name" value="Fer2"/>
    <property type="match status" value="1"/>
</dbReference>
<reference evidence="11" key="1">
    <citation type="submission" date="2015-08" db="EMBL/GenBank/DDBJ databases">
        <authorList>
            <person name="Babu N.S."/>
            <person name="Beckwith C.J."/>
            <person name="Beseler K.G."/>
            <person name="Brison A."/>
            <person name="Carone J.V."/>
            <person name="Caskin T.P."/>
            <person name="Diamond M."/>
            <person name="Durham M.E."/>
            <person name="Foxe J.M."/>
            <person name="Go M."/>
            <person name="Henderson B.A."/>
            <person name="Jones I.B."/>
            <person name="McGettigan J.A."/>
            <person name="Micheletti S.J."/>
            <person name="Nasrallah M.E."/>
            <person name="Ortiz D."/>
            <person name="Piller C.R."/>
            <person name="Privatt S.R."/>
            <person name="Schneider S.L."/>
            <person name="Sharp S."/>
            <person name="Smith T.C."/>
            <person name="Stanton J.D."/>
            <person name="Ullery H.E."/>
            <person name="Wilson R.J."/>
            <person name="Serrano M.G."/>
            <person name="Buck G."/>
            <person name="Lee V."/>
            <person name="Wang Y."/>
            <person name="Carvalho R."/>
            <person name="Voegtly L."/>
            <person name="Shi R."/>
            <person name="Duckworth R."/>
            <person name="Johnson A."/>
            <person name="Loviza R."/>
            <person name="Walstead R."/>
            <person name="Shah Z."/>
            <person name="Kiflezghi M."/>
            <person name="Wade K."/>
            <person name="Ball S.L."/>
            <person name="Bradley K.W."/>
            <person name="Asai D.J."/>
            <person name="Bowman C.A."/>
            <person name="Russell D.A."/>
            <person name="Pope W.H."/>
            <person name="Jacobs-Sera D."/>
            <person name="Hendrix R.W."/>
            <person name="Hatfull G.F."/>
        </authorList>
    </citation>
    <scope>NUCLEOTIDE SEQUENCE</scope>
</reference>
<dbReference type="PRINTS" id="PR00410">
    <property type="entry name" value="PHEHYDRXLASE"/>
</dbReference>
<evidence type="ECO:0000259" key="9">
    <source>
        <dbReference type="PROSITE" id="PS51085"/>
    </source>
</evidence>
<dbReference type="CDD" id="cd06214">
    <property type="entry name" value="PA_degradation_oxidoreductase_like"/>
    <property type="match status" value="1"/>
</dbReference>
<organism evidence="11">
    <name type="scientific">metagenome</name>
    <dbReference type="NCBI Taxonomy" id="256318"/>
    <lineage>
        <taxon>unclassified sequences</taxon>
        <taxon>metagenomes</taxon>
    </lineage>
</organism>
<proteinExistence type="predicted"/>
<evidence type="ECO:0000313" key="11">
    <source>
        <dbReference type="EMBL" id="CUR57572.1"/>
    </source>
</evidence>
<evidence type="ECO:0000256" key="4">
    <source>
        <dbReference type="ARBA" id="ARBA00022723"/>
    </source>
</evidence>
<accession>A0A2P2C9N5</accession>
<dbReference type="AlphaFoldDB" id="A0A2P2C9N5"/>
<keyword evidence="2" id="KW-0285">Flavoprotein</keyword>
<evidence type="ECO:0000256" key="2">
    <source>
        <dbReference type="ARBA" id="ARBA00022630"/>
    </source>
</evidence>
<gene>
    <name evidence="11" type="ORF">NOCA2420084</name>
</gene>
<evidence type="ECO:0000256" key="3">
    <source>
        <dbReference type="ARBA" id="ARBA00022714"/>
    </source>
</evidence>
<feature type="domain" description="FAD-binding FR-type" evidence="10">
    <location>
        <begin position="4"/>
        <end position="103"/>
    </location>
</feature>
<dbReference type="GO" id="GO:0051537">
    <property type="term" value="F:2 iron, 2 sulfur cluster binding"/>
    <property type="evidence" value="ECO:0007669"/>
    <property type="project" value="UniProtKB-KW"/>
</dbReference>
<dbReference type="InterPro" id="IPR008333">
    <property type="entry name" value="Cbr1-like_FAD-bd_dom"/>
</dbReference>
<protein>
    <submittedName>
        <fullName evidence="11">Phenylacetate-CoA oxygenase/reductase, PaaK subunit</fullName>
    </submittedName>
</protein>
<dbReference type="PROSITE" id="PS51085">
    <property type="entry name" value="2FE2S_FER_2"/>
    <property type="match status" value="1"/>
</dbReference>
<dbReference type="EMBL" id="CZKA01000037">
    <property type="protein sequence ID" value="CUR57572.1"/>
    <property type="molecule type" value="Genomic_DNA"/>
</dbReference>
<dbReference type="InterPro" id="IPR001041">
    <property type="entry name" value="2Fe-2S_ferredoxin-type"/>
</dbReference>
<dbReference type="SUPFAM" id="SSF54292">
    <property type="entry name" value="2Fe-2S ferredoxin-like"/>
    <property type="match status" value="1"/>
</dbReference>
<dbReference type="PANTHER" id="PTHR47354">
    <property type="entry name" value="NADH OXIDOREDUCTASE HCR"/>
    <property type="match status" value="1"/>
</dbReference>
<dbReference type="InterPro" id="IPR012675">
    <property type="entry name" value="Beta-grasp_dom_sf"/>
</dbReference>
<keyword evidence="4" id="KW-0479">Metal-binding</keyword>
<dbReference type="GO" id="GO:0016491">
    <property type="term" value="F:oxidoreductase activity"/>
    <property type="evidence" value="ECO:0007669"/>
    <property type="project" value="UniProtKB-KW"/>
</dbReference>
<dbReference type="SUPFAM" id="SSF52343">
    <property type="entry name" value="Ferredoxin reductase-like, C-terminal NADP-linked domain"/>
    <property type="match status" value="1"/>
</dbReference>
<dbReference type="InterPro" id="IPR039261">
    <property type="entry name" value="FNR_nucleotide-bd"/>
</dbReference>
<evidence type="ECO:0000256" key="7">
    <source>
        <dbReference type="ARBA" id="ARBA00023004"/>
    </source>
</evidence>
<dbReference type="GO" id="GO:0046872">
    <property type="term" value="F:metal ion binding"/>
    <property type="evidence" value="ECO:0007669"/>
    <property type="project" value="UniProtKB-KW"/>
</dbReference>
<sequence length="346" mass="37577">MSHAVFHELIVAAVEPLTEDSVLVTFEVPAELSDDYAFTQGQHVAIRWHGARRNYSICSPVGGPLRIGVKHIPDGEFSAYALERMRPGAALEVMTPSGHFTTELDPRHSKGYAMIAAGSGITPILSNLATILAVEPGSTITLLYGNRTMRSVMFLRELEDLQRQHPDRLRILHFLTREAGQSELFSGRLDDDRIGRVIAAGMLGEIDEWFLCGPFEMVTGGREVLLASGVDAAHVHVELFHATALARPPEVTAGVRAKVTATLDGRASDLEVGHDQSILDAMLEARADAPYACKGGMCGTCRARLLSGEVEMATNFALEPDDLARGYVLTCQSYPTTDEVVVDYDG</sequence>
<dbReference type="Pfam" id="PF00175">
    <property type="entry name" value="NAD_binding_1"/>
    <property type="match status" value="1"/>
</dbReference>
<evidence type="ECO:0000259" key="10">
    <source>
        <dbReference type="PROSITE" id="PS51384"/>
    </source>
</evidence>
<keyword evidence="3" id="KW-0001">2Fe-2S</keyword>
<dbReference type="CDD" id="cd00207">
    <property type="entry name" value="fer2"/>
    <property type="match status" value="1"/>
</dbReference>
<dbReference type="PROSITE" id="PS00197">
    <property type="entry name" value="2FE2S_FER_1"/>
    <property type="match status" value="1"/>
</dbReference>
<dbReference type="PROSITE" id="PS51384">
    <property type="entry name" value="FAD_FR"/>
    <property type="match status" value="1"/>
</dbReference>
<evidence type="ECO:0000256" key="6">
    <source>
        <dbReference type="ARBA" id="ARBA00023002"/>
    </source>
</evidence>
<keyword evidence="5" id="KW-0274">FAD</keyword>
<name>A0A2P2C9N5_9ZZZZ</name>
<evidence type="ECO:0000256" key="8">
    <source>
        <dbReference type="ARBA" id="ARBA00023014"/>
    </source>
</evidence>
<keyword evidence="6" id="KW-0560">Oxidoreductase</keyword>
<dbReference type="Gene3D" id="3.10.20.30">
    <property type="match status" value="1"/>
</dbReference>
<dbReference type="PANTHER" id="PTHR47354:SF8">
    <property type="entry name" value="1,2-PHENYLACETYL-COA EPOXIDASE, SUBUNIT E"/>
    <property type="match status" value="1"/>
</dbReference>
<dbReference type="Gene3D" id="2.40.30.10">
    <property type="entry name" value="Translation factors"/>
    <property type="match status" value="1"/>
</dbReference>
<evidence type="ECO:0000256" key="5">
    <source>
        <dbReference type="ARBA" id="ARBA00022827"/>
    </source>
</evidence>
<dbReference type="GO" id="GO:0050660">
    <property type="term" value="F:flavin adenine dinucleotide binding"/>
    <property type="evidence" value="ECO:0007669"/>
    <property type="project" value="TreeGrafter"/>
</dbReference>